<proteinExistence type="predicted"/>
<reference evidence="4" key="1">
    <citation type="journal article" date="2019" name="Int. J. Syst. Evol. Microbiol.">
        <title>The Global Catalogue of Microorganisms (GCM) 10K type strain sequencing project: providing services to taxonomists for standard genome sequencing and annotation.</title>
        <authorList>
            <consortium name="The Broad Institute Genomics Platform"/>
            <consortium name="The Broad Institute Genome Sequencing Center for Infectious Disease"/>
            <person name="Wu L."/>
            <person name="Ma J."/>
        </authorList>
    </citation>
    <scope>NUCLEOTIDE SEQUENCE [LARGE SCALE GENOMIC DNA]</scope>
    <source>
        <strain evidence="4">JCM 17983</strain>
    </source>
</reference>
<name>A0ABP9E0J6_9PSEU</name>
<evidence type="ECO:0000313" key="3">
    <source>
        <dbReference type="EMBL" id="GAA4862167.1"/>
    </source>
</evidence>
<dbReference type="EMBL" id="BAABHQ010000001">
    <property type="protein sequence ID" value="GAA4862167.1"/>
    <property type="molecule type" value="Genomic_DNA"/>
</dbReference>
<protein>
    <submittedName>
        <fullName evidence="3">Uncharacterized protein</fullName>
    </submittedName>
</protein>
<organism evidence="3 4">
    <name type="scientific">Actinomycetospora straminea</name>
    <dbReference type="NCBI Taxonomy" id="663607"/>
    <lineage>
        <taxon>Bacteria</taxon>
        <taxon>Bacillati</taxon>
        <taxon>Actinomycetota</taxon>
        <taxon>Actinomycetes</taxon>
        <taxon>Pseudonocardiales</taxon>
        <taxon>Pseudonocardiaceae</taxon>
        <taxon>Actinomycetospora</taxon>
    </lineage>
</organism>
<keyword evidence="2" id="KW-0472">Membrane</keyword>
<dbReference type="RefSeq" id="WP_274232762.1">
    <property type="nucleotide sequence ID" value="NZ_JAQZAN010000012.1"/>
</dbReference>
<evidence type="ECO:0000256" key="2">
    <source>
        <dbReference type="SAM" id="Phobius"/>
    </source>
</evidence>
<feature type="transmembrane region" description="Helical" evidence="2">
    <location>
        <begin position="80"/>
        <end position="100"/>
    </location>
</feature>
<dbReference type="PROSITE" id="PS51257">
    <property type="entry name" value="PROKAR_LIPOPROTEIN"/>
    <property type="match status" value="1"/>
</dbReference>
<keyword evidence="2" id="KW-0812">Transmembrane</keyword>
<feature type="transmembrane region" description="Helical" evidence="2">
    <location>
        <begin position="125"/>
        <end position="144"/>
    </location>
</feature>
<keyword evidence="4" id="KW-1185">Reference proteome</keyword>
<feature type="transmembrane region" description="Helical" evidence="2">
    <location>
        <begin position="49"/>
        <end position="68"/>
    </location>
</feature>
<dbReference type="Pfam" id="PF10027">
    <property type="entry name" value="DUF2269"/>
    <property type="match status" value="1"/>
</dbReference>
<dbReference type="Proteomes" id="UP001500457">
    <property type="component" value="Unassembled WGS sequence"/>
</dbReference>
<evidence type="ECO:0000256" key="1">
    <source>
        <dbReference type="SAM" id="MobiDB-lite"/>
    </source>
</evidence>
<sequence>MRLGLLTVHLVASVGWVGAAACYLVLGIVAGSSDEPDVVRAAWQMLETVGWTVVVPLAVGALVTGVAVSLSTAWGLVRHWWVVVSLVLTSVATLITVLHMRDVSETARRAATAPAEEVLRLGGDVVHPGAGLVVLLVVAVLNVYKPRGRVLADETRTDPDRRPPRVAVRDPED</sequence>
<gene>
    <name evidence="3" type="ORF">GCM10023203_07130</name>
</gene>
<evidence type="ECO:0000313" key="4">
    <source>
        <dbReference type="Proteomes" id="UP001500457"/>
    </source>
</evidence>
<keyword evidence="2" id="KW-1133">Transmembrane helix</keyword>
<comment type="caution">
    <text evidence="3">The sequence shown here is derived from an EMBL/GenBank/DDBJ whole genome shotgun (WGS) entry which is preliminary data.</text>
</comment>
<dbReference type="InterPro" id="IPR018729">
    <property type="entry name" value="DUF2269_transmembrane"/>
</dbReference>
<feature type="region of interest" description="Disordered" evidence="1">
    <location>
        <begin position="154"/>
        <end position="173"/>
    </location>
</feature>
<accession>A0ABP9E0J6</accession>